<evidence type="ECO:0000256" key="1">
    <source>
        <dbReference type="ARBA" id="ARBA00004651"/>
    </source>
</evidence>
<feature type="transmembrane region" description="Helical" evidence="8">
    <location>
        <begin position="123"/>
        <end position="141"/>
    </location>
</feature>
<sequence>MPESEGATVGPRQRPGPGTARPLRRALGWAIVVAGAAFSLHAVWREVISGRAAVEHAFYGGLFAALATALGALPALLRHGAEPRMRDAMLGFGAGVMLAACSFSLIVPALAAARAAGAGISGSGMQVAAALLIGAGALMALERWLPHDYFEFASPSAAGGLDSRQLKRVWLFVTAVALHNVPEGLAIGTAFGGGLAEGQALAAGIAIQDVPEGLVIAMALRGVGYRPGFAVALGALSGLVEPVAAVGGALVVAHAAIVLPWGLAFAAGAMLFVIGHEVVPESHRGGHPRLATAGLILGFALMMMLDTTLG</sequence>
<dbReference type="PATRIC" id="fig|983917.3.peg.2808"/>
<comment type="subcellular location">
    <subcellularLocation>
        <location evidence="1">Cell membrane</location>
        <topology evidence="1">Multi-pass membrane protein</topology>
    </subcellularLocation>
</comment>
<dbReference type="HOGENOM" id="CLU_015114_1_2_4"/>
<dbReference type="GO" id="GO:0005385">
    <property type="term" value="F:zinc ion transmembrane transporter activity"/>
    <property type="evidence" value="ECO:0007669"/>
    <property type="project" value="TreeGrafter"/>
</dbReference>
<dbReference type="GO" id="GO:0005886">
    <property type="term" value="C:plasma membrane"/>
    <property type="evidence" value="ECO:0007669"/>
    <property type="project" value="UniProtKB-SubCell"/>
</dbReference>
<dbReference type="PANTHER" id="PTHR11040">
    <property type="entry name" value="ZINC/IRON TRANSPORTER"/>
    <property type="match status" value="1"/>
</dbReference>
<accession>I0HT82</accession>
<proteinExistence type="inferred from homology"/>
<reference evidence="9 10" key="1">
    <citation type="journal article" date="2012" name="J. Bacteriol.">
        <title>Complete genome sequence of phototrophic betaproteobacterium Rubrivivax gelatinosus IL144.</title>
        <authorList>
            <person name="Nagashima S."/>
            <person name="Kamimura A."/>
            <person name="Shimizu T."/>
            <person name="Nakamura-isaki S."/>
            <person name="Aono E."/>
            <person name="Sakamoto K."/>
            <person name="Ichikawa N."/>
            <person name="Nakazawa H."/>
            <person name="Sekine M."/>
            <person name="Yamazaki S."/>
            <person name="Fujita N."/>
            <person name="Shimada K."/>
            <person name="Hanada S."/>
            <person name="Nagashima K.V.P."/>
        </authorList>
    </citation>
    <scope>NUCLEOTIDE SEQUENCE [LARGE SCALE GENOMIC DNA]</scope>
    <source>
        <strain evidence="10">NBRC 100245 / IL144</strain>
    </source>
</reference>
<evidence type="ECO:0000256" key="7">
    <source>
        <dbReference type="ARBA" id="ARBA00023136"/>
    </source>
</evidence>
<gene>
    <name evidence="9" type="ordered locus">RGE_28800</name>
</gene>
<evidence type="ECO:0000313" key="10">
    <source>
        <dbReference type="Proteomes" id="UP000007883"/>
    </source>
</evidence>
<keyword evidence="5" id="KW-0862">Zinc</keyword>
<keyword evidence="4 8" id="KW-0812">Transmembrane</keyword>
<dbReference type="EMBL" id="AP012320">
    <property type="protein sequence ID" value="BAL96219.1"/>
    <property type="molecule type" value="Genomic_DNA"/>
</dbReference>
<keyword evidence="7 8" id="KW-0472">Membrane</keyword>
<feature type="transmembrane region" description="Helical" evidence="8">
    <location>
        <begin position="258"/>
        <end position="278"/>
    </location>
</feature>
<organism evidence="9 10">
    <name type="scientific">Rubrivivax gelatinosus (strain NBRC 100245 / IL144)</name>
    <dbReference type="NCBI Taxonomy" id="983917"/>
    <lineage>
        <taxon>Bacteria</taxon>
        <taxon>Pseudomonadati</taxon>
        <taxon>Pseudomonadota</taxon>
        <taxon>Betaproteobacteria</taxon>
        <taxon>Burkholderiales</taxon>
        <taxon>Sphaerotilaceae</taxon>
        <taxon>Rubrivivax</taxon>
    </lineage>
</organism>
<dbReference type="RefSeq" id="WP_014429080.1">
    <property type="nucleotide sequence ID" value="NC_017075.1"/>
</dbReference>
<evidence type="ECO:0000313" key="9">
    <source>
        <dbReference type="EMBL" id="BAL96219.1"/>
    </source>
</evidence>
<name>I0HT82_RUBGI</name>
<dbReference type="PANTHER" id="PTHR11040:SF211">
    <property type="entry name" value="ZINC TRANSPORTER ZIP11"/>
    <property type="match status" value="1"/>
</dbReference>
<dbReference type="KEGG" id="rge:RGE_28800"/>
<comment type="similarity">
    <text evidence="2">Belongs to the ZIP transporter (TC 2.A.5) family.</text>
</comment>
<feature type="transmembrane region" description="Helical" evidence="8">
    <location>
        <begin position="290"/>
        <end position="309"/>
    </location>
</feature>
<dbReference type="eggNOG" id="COG0428">
    <property type="taxonomic scope" value="Bacteria"/>
</dbReference>
<dbReference type="Proteomes" id="UP000007883">
    <property type="component" value="Chromosome"/>
</dbReference>
<dbReference type="Pfam" id="PF02535">
    <property type="entry name" value="Zip"/>
    <property type="match status" value="1"/>
</dbReference>
<keyword evidence="3" id="KW-1003">Cell membrane</keyword>
<evidence type="ECO:0000256" key="2">
    <source>
        <dbReference type="ARBA" id="ARBA00006939"/>
    </source>
</evidence>
<protein>
    <submittedName>
        <fullName evidence="9">Putative metal ion transporter</fullName>
    </submittedName>
</protein>
<dbReference type="STRING" id="983917.RGE_28800"/>
<evidence type="ECO:0000256" key="6">
    <source>
        <dbReference type="ARBA" id="ARBA00022989"/>
    </source>
</evidence>
<dbReference type="InterPro" id="IPR003689">
    <property type="entry name" value="ZIP"/>
</dbReference>
<evidence type="ECO:0000256" key="4">
    <source>
        <dbReference type="ARBA" id="ARBA00022692"/>
    </source>
</evidence>
<evidence type="ECO:0000256" key="8">
    <source>
        <dbReference type="SAM" id="Phobius"/>
    </source>
</evidence>
<feature type="transmembrane region" description="Helical" evidence="8">
    <location>
        <begin position="89"/>
        <end position="111"/>
    </location>
</feature>
<keyword evidence="6 8" id="KW-1133">Transmembrane helix</keyword>
<feature type="transmembrane region" description="Helical" evidence="8">
    <location>
        <begin position="26"/>
        <end position="44"/>
    </location>
</feature>
<evidence type="ECO:0000256" key="3">
    <source>
        <dbReference type="ARBA" id="ARBA00022475"/>
    </source>
</evidence>
<keyword evidence="10" id="KW-1185">Reference proteome</keyword>
<evidence type="ECO:0000256" key="5">
    <source>
        <dbReference type="ARBA" id="ARBA00022833"/>
    </source>
</evidence>
<feature type="transmembrane region" description="Helical" evidence="8">
    <location>
        <begin position="56"/>
        <end position="77"/>
    </location>
</feature>
<dbReference type="AlphaFoldDB" id="I0HT82"/>
<feature type="transmembrane region" description="Helical" evidence="8">
    <location>
        <begin position="228"/>
        <end position="252"/>
    </location>
</feature>